<evidence type="ECO:0000313" key="2">
    <source>
        <dbReference type="EMBL" id="NPT54893.1"/>
    </source>
</evidence>
<sequence length="84" mass="9329">MTGRTFSHVYHRPSTPDPASDPEKVAITVAVQQALQAIHAAHRTIQQIRPSDEHVRALQALREAQKPLEHILGSLQQHHPHPGS</sequence>
<proteinExistence type="predicted"/>
<keyword evidence="4" id="KW-1185">Reference proteome</keyword>
<reference evidence="3 4" key="1">
    <citation type="submission" date="2019-11" db="EMBL/GenBank/DDBJ databases">
        <title>Metabolism of dissolved organic matter in forest soils.</title>
        <authorList>
            <person name="Cyle K.T."/>
            <person name="Wilhelm R.C."/>
            <person name="Martinez C.E."/>
        </authorList>
    </citation>
    <scope>NUCLEOTIDE SEQUENCE [LARGE SCALE GENOMIC DNA]</scope>
    <source>
        <strain evidence="3 4">5N</strain>
    </source>
</reference>
<dbReference type="Proteomes" id="UP000655523">
    <property type="component" value="Unassembled WGS sequence"/>
</dbReference>
<name>A0A972NXW3_9BURK</name>
<dbReference type="EMBL" id="WOEZ01000044">
    <property type="protein sequence ID" value="NPT54893.1"/>
    <property type="molecule type" value="Genomic_DNA"/>
</dbReference>
<feature type="region of interest" description="Disordered" evidence="1">
    <location>
        <begin position="1"/>
        <end position="22"/>
    </location>
</feature>
<evidence type="ECO:0000256" key="1">
    <source>
        <dbReference type="SAM" id="MobiDB-lite"/>
    </source>
</evidence>
<gene>
    <name evidence="2" type="ORF">GNZ13_09780</name>
    <name evidence="3" type="ORF">GNZ13_41865</name>
</gene>
<accession>A0A972NXW3</accession>
<evidence type="ECO:0000313" key="4">
    <source>
        <dbReference type="Proteomes" id="UP000655523"/>
    </source>
</evidence>
<dbReference type="AlphaFoldDB" id="A0A972NXW3"/>
<dbReference type="RefSeq" id="WP_172162855.1">
    <property type="nucleotide sequence ID" value="NZ_WOEZ01000044.1"/>
</dbReference>
<dbReference type="EMBL" id="WOEZ01000245">
    <property type="protein sequence ID" value="NPT60922.1"/>
    <property type="molecule type" value="Genomic_DNA"/>
</dbReference>
<organism evidence="3 4">
    <name type="scientific">Paraburkholderia elongata</name>
    <dbReference type="NCBI Taxonomy" id="2675747"/>
    <lineage>
        <taxon>Bacteria</taxon>
        <taxon>Pseudomonadati</taxon>
        <taxon>Pseudomonadota</taxon>
        <taxon>Betaproteobacteria</taxon>
        <taxon>Burkholderiales</taxon>
        <taxon>Burkholderiaceae</taxon>
        <taxon>Paraburkholderia</taxon>
    </lineage>
</organism>
<protein>
    <submittedName>
        <fullName evidence="3">Uncharacterized protein</fullName>
    </submittedName>
</protein>
<evidence type="ECO:0000313" key="3">
    <source>
        <dbReference type="EMBL" id="NPT60922.1"/>
    </source>
</evidence>
<comment type="caution">
    <text evidence="3">The sequence shown here is derived from an EMBL/GenBank/DDBJ whole genome shotgun (WGS) entry which is preliminary data.</text>
</comment>